<keyword evidence="2" id="KW-1185">Reference proteome</keyword>
<comment type="caution">
    <text evidence="1">The sequence shown here is derived from an EMBL/GenBank/DDBJ whole genome shotgun (WGS) entry which is preliminary data.</text>
</comment>
<organism evidence="1 2">
    <name type="scientific">Peronosclerospora sorghi</name>
    <dbReference type="NCBI Taxonomy" id="230839"/>
    <lineage>
        <taxon>Eukaryota</taxon>
        <taxon>Sar</taxon>
        <taxon>Stramenopiles</taxon>
        <taxon>Oomycota</taxon>
        <taxon>Peronosporomycetes</taxon>
        <taxon>Peronosporales</taxon>
        <taxon>Peronosporaceae</taxon>
        <taxon>Peronosclerospora</taxon>
    </lineage>
</organism>
<accession>A0ACC0VJM2</accession>
<name>A0ACC0VJM2_9STRA</name>
<reference evidence="1 2" key="1">
    <citation type="journal article" date="2022" name="bioRxiv">
        <title>The genome of the oomycete Peronosclerospora sorghi, a cosmopolitan pathogen of maize and sorghum, is inflated with dispersed pseudogenes.</title>
        <authorList>
            <person name="Fletcher K."/>
            <person name="Martin F."/>
            <person name="Isakeit T."/>
            <person name="Cavanaugh K."/>
            <person name="Magill C."/>
            <person name="Michelmore R."/>
        </authorList>
    </citation>
    <scope>NUCLEOTIDE SEQUENCE [LARGE SCALE GENOMIC DNA]</scope>
    <source>
        <strain evidence="1">P6</strain>
    </source>
</reference>
<proteinExistence type="predicted"/>
<protein>
    <submittedName>
        <fullName evidence="1">Uncharacterized protein</fullName>
    </submittedName>
</protein>
<sequence length="158" mass="18129">MRLHPTFYVGRLKPYHLSSSYDETQNHGRCRASPRLPRETCNRLPTVGEQSGESLPPPSTAQHQPLRSEEPCSATTRRGNSQPPLPLIGNQGNKRYILERLISKRSVPLKKGQRTEYLVRWLGYPPEFDSWEPIEVLRADVPDLLTEFEKKSQTHNAK</sequence>
<evidence type="ECO:0000313" key="1">
    <source>
        <dbReference type="EMBL" id="KAI9905661.1"/>
    </source>
</evidence>
<dbReference type="Proteomes" id="UP001163321">
    <property type="component" value="Chromosome 9"/>
</dbReference>
<dbReference type="EMBL" id="CM047588">
    <property type="protein sequence ID" value="KAI9905661.1"/>
    <property type="molecule type" value="Genomic_DNA"/>
</dbReference>
<gene>
    <name evidence="1" type="ORF">PsorP6_013815</name>
</gene>
<evidence type="ECO:0000313" key="2">
    <source>
        <dbReference type="Proteomes" id="UP001163321"/>
    </source>
</evidence>